<feature type="chain" id="PRO_5012784095" evidence="1">
    <location>
        <begin position="19"/>
        <end position="55"/>
    </location>
</feature>
<dbReference type="Gramene" id="mRNA:HanXRQr2_Chr04g0179531">
    <property type="protein sequence ID" value="mRNA:HanXRQr2_Chr04g0179531"/>
    <property type="gene ID" value="HanXRQr2_Chr04g0179531"/>
</dbReference>
<evidence type="ECO:0000313" key="2">
    <source>
        <dbReference type="EMBL" id="KAF5811271.1"/>
    </source>
</evidence>
<proteinExistence type="predicted"/>
<dbReference type="EMBL" id="MNCJ02000319">
    <property type="protein sequence ID" value="KAF5811271.1"/>
    <property type="molecule type" value="Genomic_DNA"/>
</dbReference>
<feature type="signal peptide" evidence="1">
    <location>
        <begin position="1"/>
        <end position="18"/>
    </location>
</feature>
<accession>A0A251V0F7</accession>
<evidence type="ECO:0000313" key="4">
    <source>
        <dbReference type="Proteomes" id="UP000215914"/>
    </source>
</evidence>
<protein>
    <submittedName>
        <fullName evidence="3">Uncharacterized protein</fullName>
    </submittedName>
</protein>
<gene>
    <name evidence="3" type="ORF">HannXRQ_Chr04g0118471</name>
    <name evidence="2" type="ORF">HanXRQr2_Chr04g0179531</name>
</gene>
<sequence>MLGLLLLFIFMHLLASLAIRTASSISASRAICLSKTSSNLLCFIKYIKSWHQAFT</sequence>
<keyword evidence="1" id="KW-0732">Signal</keyword>
<reference evidence="2" key="3">
    <citation type="submission" date="2020-06" db="EMBL/GenBank/DDBJ databases">
        <title>Helianthus annuus Genome sequencing and assembly Release 2.</title>
        <authorList>
            <person name="Gouzy J."/>
            <person name="Langlade N."/>
            <person name="Munos S."/>
        </authorList>
    </citation>
    <scope>NUCLEOTIDE SEQUENCE</scope>
    <source>
        <tissue evidence="2">Leaves</tissue>
    </source>
</reference>
<dbReference type="InParanoid" id="A0A251V0F7"/>
<organism evidence="3 4">
    <name type="scientific">Helianthus annuus</name>
    <name type="common">Common sunflower</name>
    <dbReference type="NCBI Taxonomy" id="4232"/>
    <lineage>
        <taxon>Eukaryota</taxon>
        <taxon>Viridiplantae</taxon>
        <taxon>Streptophyta</taxon>
        <taxon>Embryophyta</taxon>
        <taxon>Tracheophyta</taxon>
        <taxon>Spermatophyta</taxon>
        <taxon>Magnoliopsida</taxon>
        <taxon>eudicotyledons</taxon>
        <taxon>Gunneridae</taxon>
        <taxon>Pentapetalae</taxon>
        <taxon>asterids</taxon>
        <taxon>campanulids</taxon>
        <taxon>Asterales</taxon>
        <taxon>Asteraceae</taxon>
        <taxon>Asteroideae</taxon>
        <taxon>Heliantheae alliance</taxon>
        <taxon>Heliantheae</taxon>
        <taxon>Helianthus</taxon>
    </lineage>
</organism>
<dbReference type="AlphaFoldDB" id="A0A251V0F7"/>
<evidence type="ECO:0000256" key="1">
    <source>
        <dbReference type="SAM" id="SignalP"/>
    </source>
</evidence>
<dbReference type="EMBL" id="CM007893">
    <property type="protein sequence ID" value="OTG29095.1"/>
    <property type="molecule type" value="Genomic_DNA"/>
</dbReference>
<reference evidence="2 4" key="1">
    <citation type="journal article" date="2017" name="Nature">
        <title>The sunflower genome provides insights into oil metabolism, flowering and Asterid evolution.</title>
        <authorList>
            <person name="Badouin H."/>
            <person name="Gouzy J."/>
            <person name="Grassa C.J."/>
            <person name="Murat F."/>
            <person name="Staton S.E."/>
            <person name="Cottret L."/>
            <person name="Lelandais-Briere C."/>
            <person name="Owens G.L."/>
            <person name="Carrere S."/>
            <person name="Mayjonade B."/>
            <person name="Legrand L."/>
            <person name="Gill N."/>
            <person name="Kane N.C."/>
            <person name="Bowers J.E."/>
            <person name="Hubner S."/>
            <person name="Bellec A."/>
            <person name="Berard A."/>
            <person name="Berges H."/>
            <person name="Blanchet N."/>
            <person name="Boniface M.C."/>
            <person name="Brunel D."/>
            <person name="Catrice O."/>
            <person name="Chaidir N."/>
            <person name="Claudel C."/>
            <person name="Donnadieu C."/>
            <person name="Faraut T."/>
            <person name="Fievet G."/>
            <person name="Helmstetter N."/>
            <person name="King M."/>
            <person name="Knapp S.J."/>
            <person name="Lai Z."/>
            <person name="Le Paslier M.C."/>
            <person name="Lippi Y."/>
            <person name="Lorenzon L."/>
            <person name="Mandel J.R."/>
            <person name="Marage G."/>
            <person name="Marchand G."/>
            <person name="Marquand E."/>
            <person name="Bret-Mestries E."/>
            <person name="Morien E."/>
            <person name="Nambeesan S."/>
            <person name="Nguyen T."/>
            <person name="Pegot-Espagnet P."/>
            <person name="Pouilly N."/>
            <person name="Raftis F."/>
            <person name="Sallet E."/>
            <person name="Schiex T."/>
            <person name="Thomas J."/>
            <person name="Vandecasteele C."/>
            <person name="Vares D."/>
            <person name="Vear F."/>
            <person name="Vautrin S."/>
            <person name="Crespi M."/>
            <person name="Mangin B."/>
            <person name="Burke J.M."/>
            <person name="Salse J."/>
            <person name="Munos S."/>
            <person name="Vincourt P."/>
            <person name="Rieseberg L.H."/>
            <person name="Langlade N.B."/>
        </authorList>
    </citation>
    <scope>NUCLEOTIDE SEQUENCE [LARGE SCALE GENOMIC DNA]</scope>
    <source>
        <strain evidence="4">cv. SF193</strain>
        <tissue evidence="2">Leaves</tissue>
    </source>
</reference>
<name>A0A251V0F7_HELAN</name>
<reference evidence="3" key="2">
    <citation type="submission" date="2017-02" db="EMBL/GenBank/DDBJ databases">
        <title>Sunflower complete genome.</title>
        <authorList>
            <person name="Langlade N."/>
            <person name="Munos S."/>
        </authorList>
    </citation>
    <scope>NUCLEOTIDE SEQUENCE [LARGE SCALE GENOMIC DNA]</scope>
    <source>
        <tissue evidence="3">Leaves</tissue>
    </source>
</reference>
<evidence type="ECO:0000313" key="3">
    <source>
        <dbReference type="EMBL" id="OTG29095.1"/>
    </source>
</evidence>
<dbReference type="Proteomes" id="UP000215914">
    <property type="component" value="Chromosome 4"/>
</dbReference>
<keyword evidence="4" id="KW-1185">Reference proteome</keyword>